<organism evidence="1 2">
    <name type="scientific">Paenibacillus phytohabitans</name>
    <dbReference type="NCBI Taxonomy" id="2654978"/>
    <lineage>
        <taxon>Bacteria</taxon>
        <taxon>Bacillati</taxon>
        <taxon>Bacillota</taxon>
        <taxon>Bacilli</taxon>
        <taxon>Bacillales</taxon>
        <taxon>Paenibacillaceae</taxon>
        <taxon>Paenibacillus</taxon>
    </lineage>
</organism>
<proteinExistence type="predicted"/>
<keyword evidence="2" id="KW-1185">Reference proteome</keyword>
<reference evidence="1 2" key="1">
    <citation type="submission" date="2019-10" db="EMBL/GenBank/DDBJ databases">
        <title>Description of Paenibacillus terricola sp. nov.</title>
        <authorList>
            <person name="Carlier A."/>
            <person name="Qi S."/>
        </authorList>
    </citation>
    <scope>NUCLEOTIDE SEQUENCE [LARGE SCALE GENOMIC DNA]</scope>
    <source>
        <strain evidence="1 2">LMG 31459</strain>
    </source>
</reference>
<dbReference type="EMBL" id="WHOB01000012">
    <property type="protein sequence ID" value="NOU77529.1"/>
    <property type="molecule type" value="Genomic_DNA"/>
</dbReference>
<accession>A0ABX1YAV0</accession>
<dbReference type="GO" id="GO:0003677">
    <property type="term" value="F:DNA binding"/>
    <property type="evidence" value="ECO:0007669"/>
    <property type="project" value="UniProtKB-KW"/>
</dbReference>
<gene>
    <name evidence="1" type="ORF">GC101_01410</name>
</gene>
<name>A0ABX1YAV0_9BACL</name>
<evidence type="ECO:0000313" key="1">
    <source>
        <dbReference type="EMBL" id="NOU77529.1"/>
    </source>
</evidence>
<keyword evidence="1" id="KW-0238">DNA-binding</keyword>
<dbReference type="Proteomes" id="UP000596857">
    <property type="component" value="Unassembled WGS sequence"/>
</dbReference>
<comment type="caution">
    <text evidence="1">The sequence shown here is derived from an EMBL/GenBank/DDBJ whole genome shotgun (WGS) entry which is preliminary data.</text>
</comment>
<protein>
    <submittedName>
        <fullName evidence="1">DNA-binding protein</fullName>
    </submittedName>
</protein>
<sequence>MIKVSFSWENWAAIIEISDKLFELAAITYDSTQQHSANSKNGKRHIAYYFGYSSCMKGIAYQKLGDYSESRKCISRYADLSWIKELNEEGLAEVEYYKNIAVANTYVLDLLEGKTNVLSDYVEFILKSDKEELLAGLITVLESAIKYNYPIDWVLEEFKEQVEEIGSKEKREDVRYYIDYIYLQSIYLYKREKIVDAINLILDNLILSDNLEDGTGFRKTTAFYELVRPYASTSQLERHRRIMQNILEREFLKDEKNMLVINSRIVD</sequence>
<evidence type="ECO:0000313" key="2">
    <source>
        <dbReference type="Proteomes" id="UP000596857"/>
    </source>
</evidence>